<feature type="chain" id="PRO_5011745482" description="DUF6438 domain-containing protein" evidence="1">
    <location>
        <begin position="19"/>
        <end position="168"/>
    </location>
</feature>
<name>A0A1I6JXX8_9SPHN</name>
<reference evidence="3 4" key="1">
    <citation type="submission" date="2016-10" db="EMBL/GenBank/DDBJ databases">
        <authorList>
            <person name="de Groot N.N."/>
        </authorList>
    </citation>
    <scope>NUCLEOTIDE SEQUENCE [LARGE SCALE GENOMIC DNA]</scope>
    <source>
        <strain evidence="3 4">S5-249</strain>
    </source>
</reference>
<dbReference type="OrthoDB" id="7172369at2"/>
<evidence type="ECO:0000256" key="1">
    <source>
        <dbReference type="SAM" id="SignalP"/>
    </source>
</evidence>
<protein>
    <recommendedName>
        <fullName evidence="2">DUF6438 domain-containing protein</fullName>
    </recommendedName>
</protein>
<proteinExistence type="predicted"/>
<evidence type="ECO:0000313" key="3">
    <source>
        <dbReference type="EMBL" id="SFR83824.1"/>
    </source>
</evidence>
<dbReference type="RefSeq" id="WP_093311762.1">
    <property type="nucleotide sequence ID" value="NZ_FOZG01000001.1"/>
</dbReference>
<gene>
    <name evidence="3" type="ORF">SAMN05192580_1058</name>
</gene>
<dbReference type="InterPro" id="IPR045497">
    <property type="entry name" value="DUF6438"/>
</dbReference>
<dbReference type="PROSITE" id="PS51257">
    <property type="entry name" value="PROKAR_LIPOPROTEIN"/>
    <property type="match status" value="1"/>
</dbReference>
<dbReference type="Pfam" id="PF20033">
    <property type="entry name" value="DUF6438"/>
    <property type="match status" value="1"/>
</dbReference>
<feature type="domain" description="DUF6438" evidence="2">
    <location>
        <begin position="33"/>
        <end position="143"/>
    </location>
</feature>
<evidence type="ECO:0000313" key="4">
    <source>
        <dbReference type="Proteomes" id="UP000198824"/>
    </source>
</evidence>
<dbReference type="Proteomes" id="UP000198824">
    <property type="component" value="Unassembled WGS sequence"/>
</dbReference>
<dbReference type="STRING" id="1166337.SAMN05192580_1058"/>
<keyword evidence="4" id="KW-1185">Reference proteome</keyword>
<feature type="signal peptide" evidence="1">
    <location>
        <begin position="1"/>
        <end position="18"/>
    </location>
</feature>
<evidence type="ECO:0000259" key="2">
    <source>
        <dbReference type="Pfam" id="PF20033"/>
    </source>
</evidence>
<keyword evidence="1" id="KW-0732">Signal</keyword>
<sequence length="168" mass="17347">MSGRALVGAVLLALCACAAQPGRVDAGHAALGTIEVAVGPCFGFCPVFDAAIEADGTVTFTGRRHTALLGVQQREAGADAYRALDRDLAPFRPQPGTEARVPCDAALADTPSYTIRWSDAAGQATATHQGGCPSGPGHELDAVLRDLPKRLGIENLAKQTTRPGESRG</sequence>
<dbReference type="EMBL" id="FOZG01000001">
    <property type="protein sequence ID" value="SFR83824.1"/>
    <property type="molecule type" value="Genomic_DNA"/>
</dbReference>
<accession>A0A1I6JXX8</accession>
<dbReference type="AlphaFoldDB" id="A0A1I6JXX8"/>
<organism evidence="3 4">
    <name type="scientific">Sphingomonas jatrophae</name>
    <dbReference type="NCBI Taxonomy" id="1166337"/>
    <lineage>
        <taxon>Bacteria</taxon>
        <taxon>Pseudomonadati</taxon>
        <taxon>Pseudomonadota</taxon>
        <taxon>Alphaproteobacteria</taxon>
        <taxon>Sphingomonadales</taxon>
        <taxon>Sphingomonadaceae</taxon>
        <taxon>Sphingomonas</taxon>
    </lineage>
</organism>